<sequence length="312" mass="33000">MKIVIALGGNALGNNPAEQKELVKVPAEKAASLAKDGHQVIIGHGNGPQVGMIFNAFADAKKVNPKTPNVPFAEAGGMSQGYIGYHMLAAVQSALNKHGVEKDVVYYETLTHVDAKDPAFENPTKPVGPFYTTKEEAEQANPGAKVVEDAGRGYRVVVPSPKPLNILGIKTIKHMIDHGAAIAIVGGGGGIPVVEKDGEIIGLDGVIDKDLTCAKIAELTDADVFVILTAVDYVYVNWGKPDQKALKEATVSEMAEYIKQNQFAPGSMLPKVQAAMEFVKGKPGKKAIIADLNQIEKALKGEIGTAIVADKE</sequence>
<dbReference type="InterPro" id="IPR036393">
    <property type="entry name" value="AceGlu_kinase-like_sf"/>
</dbReference>
<keyword evidence="7" id="KW-1185">Reference proteome</keyword>
<dbReference type="RefSeq" id="WP_353289798.1">
    <property type="nucleotide sequence ID" value="NZ_BAABQM010000002.1"/>
</dbReference>
<dbReference type="PRINTS" id="PR01469">
    <property type="entry name" value="CARBMTKINASE"/>
</dbReference>
<comment type="similarity">
    <text evidence="1 4">Belongs to the carbamate kinase family.</text>
</comment>
<dbReference type="PIRSF" id="PIRSF000723">
    <property type="entry name" value="Carbamate_kin"/>
    <property type="match status" value="1"/>
</dbReference>
<evidence type="ECO:0000313" key="7">
    <source>
        <dbReference type="Proteomes" id="UP001449582"/>
    </source>
</evidence>
<dbReference type="EMBL" id="BAABQM010000002">
    <property type="protein sequence ID" value="GAA5414637.1"/>
    <property type="molecule type" value="Genomic_DNA"/>
</dbReference>
<organism evidence="6 7">
    <name type="scientific">Ureaplasma ceti</name>
    <dbReference type="NCBI Taxonomy" id="3119530"/>
    <lineage>
        <taxon>Bacteria</taxon>
        <taxon>Bacillati</taxon>
        <taxon>Mycoplasmatota</taxon>
        <taxon>Mycoplasmoidales</taxon>
        <taxon>Mycoplasmoidaceae</taxon>
        <taxon>Ureaplasma</taxon>
    </lineage>
</organism>
<dbReference type="Gene3D" id="3.40.1160.10">
    <property type="entry name" value="Acetylglutamate kinase-like"/>
    <property type="match status" value="1"/>
</dbReference>
<dbReference type="PANTHER" id="PTHR30409">
    <property type="entry name" value="CARBAMATE KINASE"/>
    <property type="match status" value="1"/>
</dbReference>
<comment type="caution">
    <text evidence="6">The sequence shown here is derived from an EMBL/GenBank/DDBJ whole genome shotgun (WGS) entry which is preliminary data.</text>
</comment>
<evidence type="ECO:0000256" key="2">
    <source>
        <dbReference type="ARBA" id="ARBA00022679"/>
    </source>
</evidence>
<gene>
    <name evidence="6" type="ORF">UREOM_3480</name>
</gene>
<feature type="domain" description="Aspartate/glutamate/uridylate kinase" evidence="5">
    <location>
        <begin position="1"/>
        <end position="289"/>
    </location>
</feature>
<dbReference type="PANTHER" id="PTHR30409:SF1">
    <property type="entry name" value="CARBAMATE KINASE-RELATED"/>
    <property type="match status" value="1"/>
</dbReference>
<dbReference type="Proteomes" id="UP001449582">
    <property type="component" value="Unassembled WGS sequence"/>
</dbReference>
<dbReference type="GO" id="GO:0016301">
    <property type="term" value="F:kinase activity"/>
    <property type="evidence" value="ECO:0007669"/>
    <property type="project" value="UniProtKB-KW"/>
</dbReference>
<dbReference type="NCBIfam" id="NF009007">
    <property type="entry name" value="PRK12352.1"/>
    <property type="match status" value="1"/>
</dbReference>
<dbReference type="Pfam" id="PF00696">
    <property type="entry name" value="AA_kinase"/>
    <property type="match status" value="1"/>
</dbReference>
<dbReference type="InterPro" id="IPR003964">
    <property type="entry name" value="Carb_kinase"/>
</dbReference>
<protein>
    <recommendedName>
        <fullName evidence="4">Carbamate kinase</fullName>
    </recommendedName>
</protein>
<name>A0ABP9U6Q9_9BACT</name>
<reference evidence="6" key="1">
    <citation type="submission" date="2024-02" db="EMBL/GenBank/DDBJ databases">
        <title>Draft genome sequence of new strains in genus Ureaplasma.</title>
        <authorList>
            <person name="Nakajima Y."/>
            <person name="Segawa T."/>
        </authorList>
    </citation>
    <scope>NUCLEOTIDE SEQUENCE [LARGE SCALE GENOMIC DNA]</scope>
    <source>
        <strain evidence="6">OM1</strain>
    </source>
</reference>
<evidence type="ECO:0000313" key="6">
    <source>
        <dbReference type="EMBL" id="GAA5414637.1"/>
    </source>
</evidence>
<keyword evidence="3 4" id="KW-0418">Kinase</keyword>
<evidence type="ECO:0000256" key="4">
    <source>
        <dbReference type="PIRNR" id="PIRNR000723"/>
    </source>
</evidence>
<evidence type="ECO:0000259" key="5">
    <source>
        <dbReference type="Pfam" id="PF00696"/>
    </source>
</evidence>
<keyword evidence="2 4" id="KW-0808">Transferase</keyword>
<evidence type="ECO:0000256" key="1">
    <source>
        <dbReference type="ARBA" id="ARBA00011066"/>
    </source>
</evidence>
<dbReference type="InterPro" id="IPR001048">
    <property type="entry name" value="Asp/Glu/Uridylate_kinase"/>
</dbReference>
<proteinExistence type="inferred from homology"/>
<dbReference type="SUPFAM" id="SSF53633">
    <property type="entry name" value="Carbamate kinase-like"/>
    <property type="match status" value="1"/>
</dbReference>
<dbReference type="CDD" id="cd04235">
    <property type="entry name" value="AAK_CK"/>
    <property type="match status" value="1"/>
</dbReference>
<accession>A0ABP9U6Q9</accession>
<evidence type="ECO:0000256" key="3">
    <source>
        <dbReference type="ARBA" id="ARBA00022777"/>
    </source>
</evidence>